<sequence length="163" mass="18600">MIEVQSQQGLLLAIVSVACLGCVYALCLWCRRKSTMQQEDNDLYDQDDCNSEYAEARKPRAALRQTKREMSSTSRRSPVNTPVNSEHGSYQNFPEENGILEPTYVDPIPTSIYANLHNPGSPDADQNSDTYQNVPKNVQHDSDDYENWDQQEEEESDYVNDTQ</sequence>
<keyword evidence="3" id="KW-1185">Reference proteome</keyword>
<gene>
    <name evidence="2" type="ORF">QQF64_017629</name>
</gene>
<reference evidence="2 3" key="1">
    <citation type="submission" date="2023-09" db="EMBL/GenBank/DDBJ databases">
        <authorList>
            <person name="Wang M."/>
        </authorList>
    </citation>
    <scope>NUCLEOTIDE SEQUENCE [LARGE SCALE GENOMIC DNA]</scope>
    <source>
        <strain evidence="2">GT-2023</strain>
        <tissue evidence="2">Liver</tissue>
    </source>
</reference>
<protein>
    <recommendedName>
        <fullName evidence="4">Linker for activation of T-cells family member 2</fullName>
    </recommendedName>
</protein>
<evidence type="ECO:0000256" key="1">
    <source>
        <dbReference type="SAM" id="MobiDB-lite"/>
    </source>
</evidence>
<feature type="compositionally biased region" description="Polar residues" evidence="1">
    <location>
        <begin position="124"/>
        <end position="136"/>
    </location>
</feature>
<name>A0ABR3LJ75_9TELE</name>
<comment type="caution">
    <text evidence="2">The sequence shown here is derived from an EMBL/GenBank/DDBJ whole genome shotgun (WGS) entry which is preliminary data.</text>
</comment>
<evidence type="ECO:0008006" key="4">
    <source>
        <dbReference type="Google" id="ProtNLM"/>
    </source>
</evidence>
<dbReference type="Proteomes" id="UP001558613">
    <property type="component" value="Unassembled WGS sequence"/>
</dbReference>
<feature type="region of interest" description="Disordered" evidence="1">
    <location>
        <begin position="55"/>
        <end position="163"/>
    </location>
</feature>
<feature type="compositionally biased region" description="Polar residues" evidence="1">
    <location>
        <begin position="71"/>
        <end position="94"/>
    </location>
</feature>
<feature type="compositionally biased region" description="Acidic residues" evidence="1">
    <location>
        <begin position="143"/>
        <end position="163"/>
    </location>
</feature>
<proteinExistence type="predicted"/>
<organism evidence="2 3">
    <name type="scientific">Cirrhinus molitorella</name>
    <name type="common">mud carp</name>
    <dbReference type="NCBI Taxonomy" id="172907"/>
    <lineage>
        <taxon>Eukaryota</taxon>
        <taxon>Metazoa</taxon>
        <taxon>Chordata</taxon>
        <taxon>Craniata</taxon>
        <taxon>Vertebrata</taxon>
        <taxon>Euteleostomi</taxon>
        <taxon>Actinopterygii</taxon>
        <taxon>Neopterygii</taxon>
        <taxon>Teleostei</taxon>
        <taxon>Ostariophysi</taxon>
        <taxon>Cypriniformes</taxon>
        <taxon>Cyprinidae</taxon>
        <taxon>Labeoninae</taxon>
        <taxon>Labeonini</taxon>
        <taxon>Cirrhinus</taxon>
    </lineage>
</organism>
<accession>A0ABR3LJ75</accession>
<evidence type="ECO:0000313" key="3">
    <source>
        <dbReference type="Proteomes" id="UP001558613"/>
    </source>
</evidence>
<dbReference type="EMBL" id="JAYMGO010000021">
    <property type="protein sequence ID" value="KAL1252936.1"/>
    <property type="molecule type" value="Genomic_DNA"/>
</dbReference>
<evidence type="ECO:0000313" key="2">
    <source>
        <dbReference type="EMBL" id="KAL1252936.1"/>
    </source>
</evidence>